<gene>
    <name evidence="8" type="primary">lepB</name>
    <name evidence="8" type="ORF">ACCQ42_01450</name>
</gene>
<reference evidence="8 9" key="1">
    <citation type="journal article" date="2025" name="Anaerobe">
        <title>Description of Anaerococcus kampingiae sp. nov., Anaerococcus groningensis sp. nov., Anaerococcus martiniensis sp. nov., and Anaerococcus cruorum sp. nov., isolated from human clinical specimens.</title>
        <authorList>
            <person name="Boiten K.E."/>
            <person name="Meijer J."/>
            <person name="van Wezel E.M."/>
            <person name="Veloo A.C.M."/>
        </authorList>
    </citation>
    <scope>NUCLEOTIDE SEQUENCE [LARGE SCALE GENOMIC DNA]</scope>
    <source>
        <strain evidence="8 9">ENR0874</strain>
    </source>
</reference>
<dbReference type="RefSeq" id="WP_410035123.1">
    <property type="nucleotide sequence ID" value="NZ_JBGMEF010000007.1"/>
</dbReference>
<comment type="catalytic activity">
    <reaction evidence="1 6">
        <text>Cleavage of hydrophobic, N-terminal signal or leader sequences from secreted and periplasmic proteins.</text>
        <dbReference type="EC" id="3.4.21.89"/>
    </reaction>
</comment>
<dbReference type="PANTHER" id="PTHR43390">
    <property type="entry name" value="SIGNAL PEPTIDASE I"/>
    <property type="match status" value="1"/>
</dbReference>
<evidence type="ECO:0000313" key="9">
    <source>
        <dbReference type="Proteomes" id="UP001637994"/>
    </source>
</evidence>
<dbReference type="InterPro" id="IPR036286">
    <property type="entry name" value="LexA/Signal_pep-like_sf"/>
</dbReference>
<dbReference type="SUPFAM" id="SSF51306">
    <property type="entry name" value="LexA/Signal peptidase"/>
    <property type="match status" value="1"/>
</dbReference>
<evidence type="ECO:0000256" key="4">
    <source>
        <dbReference type="ARBA" id="ARBA00013208"/>
    </source>
</evidence>
<keyword evidence="5 6" id="KW-0378">Hydrolase</keyword>
<comment type="caution">
    <text evidence="8">The sequence shown here is derived from an EMBL/GenBank/DDBJ whole genome shotgun (WGS) entry which is preliminary data.</text>
</comment>
<protein>
    <recommendedName>
        <fullName evidence="4 6">Signal peptidase I</fullName>
        <ecNumber evidence="4 6">3.4.21.89</ecNumber>
    </recommendedName>
</protein>
<organism evidence="8 9">
    <name type="scientific">Anaerococcus kampingae</name>
    <dbReference type="NCBI Taxonomy" id="3115614"/>
    <lineage>
        <taxon>Bacteria</taxon>
        <taxon>Bacillati</taxon>
        <taxon>Bacillota</taxon>
        <taxon>Tissierellia</taxon>
        <taxon>Tissierellales</taxon>
        <taxon>Peptoniphilaceae</taxon>
        <taxon>Anaerococcus</taxon>
    </lineage>
</organism>
<comment type="subcellular location">
    <subcellularLocation>
        <location evidence="2">Cell membrane</location>
        <topology evidence="2">Single-pass type II membrane protein</topology>
    </subcellularLocation>
    <subcellularLocation>
        <location evidence="6">Membrane</location>
        <topology evidence="6">Single-pass type II membrane protein</topology>
    </subcellularLocation>
</comment>
<evidence type="ECO:0000256" key="1">
    <source>
        <dbReference type="ARBA" id="ARBA00000677"/>
    </source>
</evidence>
<keyword evidence="6" id="KW-0472">Membrane</keyword>
<dbReference type="InterPro" id="IPR019533">
    <property type="entry name" value="Peptidase_S26"/>
</dbReference>
<evidence type="ECO:0000256" key="3">
    <source>
        <dbReference type="ARBA" id="ARBA00009370"/>
    </source>
</evidence>
<dbReference type="EC" id="3.4.21.89" evidence="4 6"/>
<dbReference type="PANTHER" id="PTHR43390:SF1">
    <property type="entry name" value="CHLOROPLAST PROCESSING PEPTIDASE"/>
    <property type="match status" value="1"/>
</dbReference>
<keyword evidence="6" id="KW-0645">Protease</keyword>
<dbReference type="NCBIfam" id="TIGR02227">
    <property type="entry name" value="sigpep_I_bact"/>
    <property type="match status" value="1"/>
</dbReference>
<dbReference type="InterPro" id="IPR000223">
    <property type="entry name" value="Pept_S26A_signal_pept_1"/>
</dbReference>
<comment type="similarity">
    <text evidence="3 6">Belongs to the peptidase S26 family.</text>
</comment>
<dbReference type="CDD" id="cd06530">
    <property type="entry name" value="S26_SPase_I"/>
    <property type="match status" value="1"/>
</dbReference>
<dbReference type="Proteomes" id="UP001637994">
    <property type="component" value="Unassembled WGS sequence"/>
</dbReference>
<proteinExistence type="inferred from homology"/>
<evidence type="ECO:0000256" key="2">
    <source>
        <dbReference type="ARBA" id="ARBA00004401"/>
    </source>
</evidence>
<feature type="transmembrane region" description="Helical" evidence="6">
    <location>
        <begin position="20"/>
        <end position="44"/>
    </location>
</feature>
<dbReference type="EMBL" id="JBGMEF010000007">
    <property type="protein sequence ID" value="MFO3666441.1"/>
    <property type="molecule type" value="Genomic_DNA"/>
</dbReference>
<accession>A0ABW9MCX2</accession>
<evidence type="ECO:0000313" key="8">
    <source>
        <dbReference type="EMBL" id="MFO3666441.1"/>
    </source>
</evidence>
<keyword evidence="9" id="KW-1185">Reference proteome</keyword>
<keyword evidence="6" id="KW-1133">Transmembrane helix</keyword>
<dbReference type="Gene3D" id="2.10.109.10">
    <property type="entry name" value="Umud Fragment, subunit A"/>
    <property type="match status" value="1"/>
</dbReference>
<name>A0ABW9MCX2_9FIRM</name>
<dbReference type="PRINTS" id="PR00727">
    <property type="entry name" value="LEADERPTASE"/>
</dbReference>
<evidence type="ECO:0000256" key="5">
    <source>
        <dbReference type="ARBA" id="ARBA00022801"/>
    </source>
</evidence>
<dbReference type="GO" id="GO:0009003">
    <property type="term" value="F:signal peptidase activity"/>
    <property type="evidence" value="ECO:0007669"/>
    <property type="project" value="UniProtKB-EC"/>
</dbReference>
<evidence type="ECO:0000259" key="7">
    <source>
        <dbReference type="Pfam" id="PF10502"/>
    </source>
</evidence>
<feature type="domain" description="Peptidase S26" evidence="7">
    <location>
        <begin position="18"/>
        <end position="175"/>
    </location>
</feature>
<dbReference type="InterPro" id="IPR019757">
    <property type="entry name" value="Pept_S26A_signal_pept_1_Lys-AS"/>
</dbReference>
<keyword evidence="6" id="KW-0812">Transmembrane</keyword>
<evidence type="ECO:0000256" key="6">
    <source>
        <dbReference type="RuleBase" id="RU362042"/>
    </source>
</evidence>
<dbReference type="Pfam" id="PF10502">
    <property type="entry name" value="Peptidase_S26"/>
    <property type="match status" value="1"/>
</dbReference>
<dbReference type="PROSITE" id="PS00760">
    <property type="entry name" value="SPASE_I_2"/>
    <property type="match status" value="1"/>
</dbReference>
<sequence>MENNKDNKNKQGLLAKIWDFYKSFAAIFLIVFAIKFFVIGLTAVSGHSMDHTLATGDIMVVNKLPQSLNKSYKRGDIVIFHSPTEPWKLYIKRVIGLPGDMVEIKDGSFYINDEKLEEDYLDEGMETEATSEMTSWFVGDDEYFLVGDNRVKSNDSRNFGPVSKDSFLGEAIMRIYPLNKIKTY</sequence>